<sequence>MARALTYDKNSSEDSRSFSYTEKSSGPFVRSPTKQIDTIKMMITHGNLQLQELERTLKLAKS</sequence>
<reference evidence="2 3" key="1">
    <citation type="journal article" date="2013" name="Proc. Natl. Acad. Sci. U.S.A.">
        <title>The king cobra genome reveals dynamic gene evolution and adaptation in the snake venom system.</title>
        <authorList>
            <person name="Vonk F.J."/>
            <person name="Casewell N.R."/>
            <person name="Henkel C.V."/>
            <person name="Heimberg A.M."/>
            <person name="Jansen H.J."/>
            <person name="McCleary R.J."/>
            <person name="Kerkkamp H.M."/>
            <person name="Vos R.A."/>
            <person name="Guerreiro I."/>
            <person name="Calvete J.J."/>
            <person name="Wuster W."/>
            <person name="Woods A.E."/>
            <person name="Logan J.M."/>
            <person name="Harrison R.A."/>
            <person name="Castoe T.A."/>
            <person name="de Koning A.P."/>
            <person name="Pollock D.D."/>
            <person name="Yandell M."/>
            <person name="Calderon D."/>
            <person name="Renjifo C."/>
            <person name="Currier R.B."/>
            <person name="Salgado D."/>
            <person name="Pla D."/>
            <person name="Sanz L."/>
            <person name="Hyder A.S."/>
            <person name="Ribeiro J.M."/>
            <person name="Arntzen J.W."/>
            <person name="van den Thillart G.E."/>
            <person name="Boetzer M."/>
            <person name="Pirovano W."/>
            <person name="Dirks R.P."/>
            <person name="Spaink H.P."/>
            <person name="Duboule D."/>
            <person name="McGlinn E."/>
            <person name="Kini R.M."/>
            <person name="Richardson M.K."/>
        </authorList>
    </citation>
    <scope>NUCLEOTIDE SEQUENCE</scope>
    <source>
        <tissue evidence="2">Blood</tissue>
    </source>
</reference>
<dbReference type="OrthoDB" id="74240at2759"/>
<keyword evidence="3" id="KW-1185">Reference proteome</keyword>
<comment type="caution">
    <text evidence="2">The sequence shown here is derived from an EMBL/GenBank/DDBJ whole genome shotgun (WGS) entry which is preliminary data.</text>
</comment>
<evidence type="ECO:0000313" key="2">
    <source>
        <dbReference type="EMBL" id="ETE64082.1"/>
    </source>
</evidence>
<feature type="non-terminal residue" evidence="2">
    <location>
        <position position="1"/>
    </location>
</feature>
<name>V8NRB2_OPHHA</name>
<evidence type="ECO:0000313" key="3">
    <source>
        <dbReference type="Proteomes" id="UP000018936"/>
    </source>
</evidence>
<feature type="region of interest" description="Disordered" evidence="1">
    <location>
        <begin position="1"/>
        <end position="31"/>
    </location>
</feature>
<proteinExistence type="predicted"/>
<dbReference type="Proteomes" id="UP000018936">
    <property type="component" value="Unassembled WGS sequence"/>
</dbReference>
<dbReference type="EMBL" id="AZIM01002413">
    <property type="protein sequence ID" value="ETE64082.1"/>
    <property type="molecule type" value="Genomic_DNA"/>
</dbReference>
<dbReference type="AlphaFoldDB" id="V8NRB2"/>
<gene>
    <name evidence="2" type="primary">Lyrm2</name>
    <name evidence="2" type="ORF">L345_10155</name>
</gene>
<evidence type="ECO:0000256" key="1">
    <source>
        <dbReference type="SAM" id="MobiDB-lite"/>
    </source>
</evidence>
<accession>V8NRB2</accession>
<protein>
    <submittedName>
        <fullName evidence="2">LYR motif-containing protein 2</fullName>
    </submittedName>
</protein>
<organism evidence="2 3">
    <name type="scientific">Ophiophagus hannah</name>
    <name type="common">King cobra</name>
    <name type="synonym">Naja hannah</name>
    <dbReference type="NCBI Taxonomy" id="8665"/>
    <lineage>
        <taxon>Eukaryota</taxon>
        <taxon>Metazoa</taxon>
        <taxon>Chordata</taxon>
        <taxon>Craniata</taxon>
        <taxon>Vertebrata</taxon>
        <taxon>Euteleostomi</taxon>
        <taxon>Lepidosauria</taxon>
        <taxon>Squamata</taxon>
        <taxon>Bifurcata</taxon>
        <taxon>Unidentata</taxon>
        <taxon>Episquamata</taxon>
        <taxon>Toxicofera</taxon>
        <taxon>Serpentes</taxon>
        <taxon>Colubroidea</taxon>
        <taxon>Elapidae</taxon>
        <taxon>Elapinae</taxon>
        <taxon>Ophiophagus</taxon>
    </lineage>
</organism>